<dbReference type="Gene3D" id="3.40.50.720">
    <property type="entry name" value="NAD(P)-binding Rossmann-like Domain"/>
    <property type="match status" value="1"/>
</dbReference>
<dbReference type="SUPFAM" id="SSF51735">
    <property type="entry name" value="NAD(P)-binding Rossmann-fold domains"/>
    <property type="match status" value="1"/>
</dbReference>
<proteinExistence type="predicted"/>
<sequence length="145" mass="16295">MEPTTSERENFWNAKTYAFVTDNTKPAMKWAISELKNRGKDVYVIDLSDKPEPGSLRKVSELPAGLNRAVLGVTITDPGNFISALKEKGINKIWLHWKTETEKAVDTCKTEGLECMTEHCPMMYLGSGFSIHGIHRTIAKMTGKY</sequence>
<evidence type="ECO:0008006" key="3">
    <source>
        <dbReference type="Google" id="ProtNLM"/>
    </source>
</evidence>
<dbReference type="AlphaFoldDB" id="A0A0E3Q5I5"/>
<organism evidence="1 2">
    <name type="scientific">Methanosarcina vacuolata Z-761</name>
    <dbReference type="NCBI Taxonomy" id="1434123"/>
    <lineage>
        <taxon>Archaea</taxon>
        <taxon>Methanobacteriati</taxon>
        <taxon>Methanobacteriota</taxon>
        <taxon>Stenosarchaea group</taxon>
        <taxon>Methanomicrobia</taxon>
        <taxon>Methanosarcinales</taxon>
        <taxon>Methanosarcinaceae</taxon>
        <taxon>Methanosarcina</taxon>
    </lineage>
</organism>
<name>A0A0E3Q5I5_9EURY</name>
<dbReference type="KEGG" id="mvc:MSVAZ_1775"/>
<dbReference type="HOGENOM" id="CLU_149101_0_0_2"/>
<reference evidence="1 2" key="1">
    <citation type="submission" date="2014-07" db="EMBL/GenBank/DDBJ databases">
        <title>Methanogenic archaea and the global carbon cycle.</title>
        <authorList>
            <person name="Henriksen J.R."/>
            <person name="Luke J."/>
            <person name="Reinhart S."/>
            <person name="Benedict M.N."/>
            <person name="Youngblut N.D."/>
            <person name="Metcalf M.E."/>
            <person name="Whitaker R.J."/>
            <person name="Metcalf W.W."/>
        </authorList>
    </citation>
    <scope>NUCLEOTIDE SEQUENCE [LARGE SCALE GENOMIC DNA]</scope>
    <source>
        <strain evidence="1 2">Z-761</strain>
    </source>
</reference>
<evidence type="ECO:0000313" key="1">
    <source>
        <dbReference type="EMBL" id="AKB44044.1"/>
    </source>
</evidence>
<dbReference type="PATRIC" id="fig|1434123.4.peg.2153"/>
<evidence type="ECO:0000313" key="2">
    <source>
        <dbReference type="Proteomes" id="UP000033096"/>
    </source>
</evidence>
<dbReference type="InterPro" id="IPR036291">
    <property type="entry name" value="NAD(P)-bd_dom_sf"/>
</dbReference>
<keyword evidence="2" id="KW-1185">Reference proteome</keyword>
<accession>A0A0E3Q5I5</accession>
<dbReference type="EMBL" id="CP009520">
    <property type="protein sequence ID" value="AKB44044.1"/>
    <property type="molecule type" value="Genomic_DNA"/>
</dbReference>
<dbReference type="RefSeq" id="WP_048120474.1">
    <property type="nucleotide sequence ID" value="NZ_CP009520.1"/>
</dbReference>
<dbReference type="Proteomes" id="UP000033096">
    <property type="component" value="Chromosome"/>
</dbReference>
<dbReference type="GeneID" id="24810223"/>
<gene>
    <name evidence="1" type="ORF">MSVAZ_1775</name>
</gene>
<protein>
    <recommendedName>
        <fullName evidence="3">CoA-binding domain-containing protein</fullName>
    </recommendedName>
</protein>